<dbReference type="Proteomes" id="UP000267268">
    <property type="component" value="Chromosome 2"/>
</dbReference>
<keyword evidence="4" id="KW-1185">Reference proteome</keyword>
<dbReference type="EMBL" id="CP034563">
    <property type="protein sequence ID" value="AZQ65593.1"/>
    <property type="molecule type" value="Genomic_DNA"/>
</dbReference>
<dbReference type="Gene3D" id="3.80.10.10">
    <property type="entry name" value="Ribonuclease Inhibitor"/>
    <property type="match status" value="1"/>
</dbReference>
<sequence>MEQLNRLRRLYLSNNQFSGTIPDFFATHNNLRTLELHNNNFEGPISQDIIDRFDGFDLKLTYDDKNAPE</sequence>
<gene>
    <name evidence="3" type="ORF">EI427_24370</name>
</gene>
<name>A0A3S9PBU4_9BACT</name>
<protein>
    <recommendedName>
        <fullName evidence="5">Leucine-rich repeat domain-containing protein</fullName>
    </recommendedName>
</protein>
<dbReference type="RefSeq" id="WP_126620453.1">
    <property type="nucleotide sequence ID" value="NZ_CP034563.1"/>
</dbReference>
<keyword evidence="2" id="KW-0677">Repeat</keyword>
<reference evidence="3 4" key="1">
    <citation type="submission" date="2018-12" db="EMBL/GenBank/DDBJ databases">
        <title>Flammeovirga pectinis sp. nov., isolated from the gut of the Korean scallop, Patinopecten yessoensis.</title>
        <authorList>
            <person name="Bae J.-W."/>
            <person name="Jeong Y.-S."/>
            <person name="Kang W."/>
        </authorList>
    </citation>
    <scope>NUCLEOTIDE SEQUENCE [LARGE SCALE GENOMIC DNA]</scope>
    <source>
        <strain evidence="3 4">L12M1</strain>
    </source>
</reference>
<dbReference type="PANTHER" id="PTHR48064">
    <property type="entry name" value="OS01G0750400 PROTEIN"/>
    <property type="match status" value="1"/>
</dbReference>
<dbReference type="InterPro" id="IPR053038">
    <property type="entry name" value="RLP_Defense"/>
</dbReference>
<evidence type="ECO:0000313" key="4">
    <source>
        <dbReference type="Proteomes" id="UP000267268"/>
    </source>
</evidence>
<dbReference type="Pfam" id="PF12799">
    <property type="entry name" value="LRR_4"/>
    <property type="match status" value="1"/>
</dbReference>
<keyword evidence="1" id="KW-0433">Leucine-rich repeat</keyword>
<evidence type="ECO:0000313" key="3">
    <source>
        <dbReference type="EMBL" id="AZQ65593.1"/>
    </source>
</evidence>
<dbReference type="PANTHER" id="PTHR48064:SF6">
    <property type="entry name" value="RECEPTOR-LIKE PROTEIN KINASE 2"/>
    <property type="match status" value="1"/>
</dbReference>
<proteinExistence type="predicted"/>
<evidence type="ECO:0000256" key="1">
    <source>
        <dbReference type="ARBA" id="ARBA00022614"/>
    </source>
</evidence>
<dbReference type="KEGG" id="fll:EI427_24370"/>
<dbReference type="InterPro" id="IPR032675">
    <property type="entry name" value="LRR_dom_sf"/>
</dbReference>
<dbReference type="InterPro" id="IPR025875">
    <property type="entry name" value="Leu-rich_rpt_4"/>
</dbReference>
<dbReference type="SUPFAM" id="SSF52058">
    <property type="entry name" value="L domain-like"/>
    <property type="match status" value="1"/>
</dbReference>
<evidence type="ECO:0008006" key="5">
    <source>
        <dbReference type="Google" id="ProtNLM"/>
    </source>
</evidence>
<evidence type="ECO:0000256" key="2">
    <source>
        <dbReference type="ARBA" id="ARBA00022737"/>
    </source>
</evidence>
<accession>A0A3S9PBU4</accession>
<organism evidence="3 4">
    <name type="scientific">Flammeovirga pectinis</name>
    <dbReference type="NCBI Taxonomy" id="2494373"/>
    <lineage>
        <taxon>Bacteria</taxon>
        <taxon>Pseudomonadati</taxon>
        <taxon>Bacteroidota</taxon>
        <taxon>Cytophagia</taxon>
        <taxon>Cytophagales</taxon>
        <taxon>Flammeovirgaceae</taxon>
        <taxon>Flammeovirga</taxon>
    </lineage>
</organism>
<dbReference type="AlphaFoldDB" id="A0A3S9PBU4"/>